<dbReference type="CDD" id="cd06664">
    <property type="entry name" value="IscU_like"/>
    <property type="match status" value="1"/>
</dbReference>
<keyword evidence="3" id="KW-1185">Reference proteome</keyword>
<organism evidence="2 3">
    <name type="scientific">Pseudothermotoga hypogea DSM 11164 = NBRC 106472</name>
    <dbReference type="NCBI Taxonomy" id="1123384"/>
    <lineage>
        <taxon>Bacteria</taxon>
        <taxon>Thermotogati</taxon>
        <taxon>Thermotogota</taxon>
        <taxon>Thermotogae</taxon>
        <taxon>Thermotogales</taxon>
        <taxon>Thermotogaceae</taxon>
        <taxon>Pseudothermotoga</taxon>
    </lineage>
</organism>
<feature type="domain" description="NIF system FeS cluster assembly NifU N-terminal" evidence="1">
    <location>
        <begin position="4"/>
        <end position="121"/>
    </location>
</feature>
<reference evidence="2 3" key="1">
    <citation type="submission" date="2014-01" db="EMBL/GenBank/DDBJ databases">
        <title>Genome sequencing of Thermotog hypogea.</title>
        <authorList>
            <person name="Zhang X."/>
            <person name="Alvare G."/>
            <person name="Fristensky B."/>
            <person name="Chen L."/>
            <person name="Suen T."/>
            <person name="Chen Q."/>
            <person name="Ma K."/>
        </authorList>
    </citation>
    <scope>NUCLEOTIDE SEQUENCE [LARGE SCALE GENOMIC DNA]</scope>
    <source>
        <strain evidence="2 3">DSM 11164</strain>
    </source>
</reference>
<sequence>MLKYTELVLDHFKNPRNLGRIENPDAEATEGSIACGDMMTVYLKIEDNKIVDIKFESYGCAANIATASMMTEVVKGLTLEEAKKITWKDIVERLGGLPPVKYHCSNLAIDTLRKAISAYEESLVGK</sequence>
<dbReference type="GO" id="GO:0005506">
    <property type="term" value="F:iron ion binding"/>
    <property type="evidence" value="ECO:0007669"/>
    <property type="project" value="InterPro"/>
</dbReference>
<dbReference type="AlphaFoldDB" id="A0A0X1KT88"/>
<accession>A0A0X1KT88</accession>
<dbReference type="EMBL" id="CP007141">
    <property type="protein sequence ID" value="AJC74494.1"/>
    <property type="molecule type" value="Genomic_DNA"/>
</dbReference>
<proteinExistence type="predicted"/>
<dbReference type="SUPFAM" id="SSF82649">
    <property type="entry name" value="SufE/NifU"/>
    <property type="match status" value="1"/>
</dbReference>
<dbReference type="GO" id="GO:0051536">
    <property type="term" value="F:iron-sulfur cluster binding"/>
    <property type="evidence" value="ECO:0007669"/>
    <property type="project" value="InterPro"/>
</dbReference>
<dbReference type="OrthoDB" id="9804157at2"/>
<evidence type="ECO:0000259" key="1">
    <source>
        <dbReference type="Pfam" id="PF01592"/>
    </source>
</evidence>
<name>A0A0X1KT88_9THEM</name>
<dbReference type="STRING" id="1123384.AJ81_10260"/>
<protein>
    <submittedName>
        <fullName evidence="2">FeS cluster assembly scaffold IscU</fullName>
    </submittedName>
</protein>
<dbReference type="Gene3D" id="3.90.1010.10">
    <property type="match status" value="1"/>
</dbReference>
<dbReference type="Proteomes" id="UP000077469">
    <property type="component" value="Chromosome"/>
</dbReference>
<dbReference type="Pfam" id="PF01592">
    <property type="entry name" value="NifU_N"/>
    <property type="match status" value="1"/>
</dbReference>
<dbReference type="PaxDb" id="1123384-AJ81_10260"/>
<evidence type="ECO:0000313" key="2">
    <source>
        <dbReference type="EMBL" id="AJC74494.1"/>
    </source>
</evidence>
<gene>
    <name evidence="2" type="ORF">AJ81_10260</name>
</gene>
<dbReference type="GO" id="GO:0016226">
    <property type="term" value="P:iron-sulfur cluster assembly"/>
    <property type="evidence" value="ECO:0007669"/>
    <property type="project" value="InterPro"/>
</dbReference>
<dbReference type="KEGG" id="phy:AJ81_10260"/>
<dbReference type="RefSeq" id="WP_031502681.1">
    <property type="nucleotide sequence ID" value="NC_022795.1"/>
</dbReference>
<dbReference type="PATRIC" id="fig|1123384.7.peg.2059"/>
<dbReference type="PANTHER" id="PTHR10093">
    <property type="entry name" value="IRON-SULFUR CLUSTER ASSEMBLY ENZYME NIFU HOMOLOG"/>
    <property type="match status" value="1"/>
</dbReference>
<dbReference type="InterPro" id="IPR002871">
    <property type="entry name" value="NIF_FeS_clus_asmbl_NifU_N"/>
</dbReference>
<evidence type="ECO:0000313" key="3">
    <source>
        <dbReference type="Proteomes" id="UP000077469"/>
    </source>
</evidence>